<dbReference type="SUPFAM" id="SSF51182">
    <property type="entry name" value="RmlC-like cupins"/>
    <property type="match status" value="1"/>
</dbReference>
<dbReference type="GO" id="GO:0019305">
    <property type="term" value="P:dTDP-rhamnose biosynthetic process"/>
    <property type="evidence" value="ECO:0007669"/>
    <property type="project" value="UniProtKB-UniRule"/>
</dbReference>
<dbReference type="Gene3D" id="2.60.120.10">
    <property type="entry name" value="Jelly Rolls"/>
    <property type="match status" value="1"/>
</dbReference>
<feature type="active site" description="Proton donor" evidence="5">
    <location>
        <position position="131"/>
    </location>
</feature>
<dbReference type="NCBIfam" id="TIGR01221">
    <property type="entry name" value="rmlC"/>
    <property type="match status" value="1"/>
</dbReference>
<dbReference type="STRING" id="511995.CFPG_460"/>
<comment type="pathway">
    <text evidence="7">Carbohydrate biosynthesis; dTDP-L-rhamnose biosynthesis.</text>
</comment>
<comment type="function">
    <text evidence="2 7">Catalyzes the epimerization of the C3' and C5'positions of dTDP-6-deoxy-D-xylo-4-hexulose, forming dTDP-6-deoxy-L-lyxo-4-hexulose.</text>
</comment>
<name>B6YRA1_AZOPC</name>
<keyword evidence="9" id="KW-1185">Reference proteome</keyword>
<evidence type="ECO:0000256" key="7">
    <source>
        <dbReference type="RuleBase" id="RU364069"/>
    </source>
</evidence>
<dbReference type="EC" id="5.1.3.13" evidence="3 7"/>
<evidence type="ECO:0000256" key="3">
    <source>
        <dbReference type="ARBA" id="ARBA00012098"/>
    </source>
</evidence>
<evidence type="ECO:0000256" key="1">
    <source>
        <dbReference type="ARBA" id="ARBA00001298"/>
    </source>
</evidence>
<protein>
    <recommendedName>
        <fullName evidence="4 7">dTDP-4-dehydrorhamnose 3,5-epimerase</fullName>
        <ecNumber evidence="3 7">5.1.3.13</ecNumber>
    </recommendedName>
    <alternativeName>
        <fullName evidence="7">Thymidine diphospho-4-keto-rhamnose 3,5-epimerase</fullName>
    </alternativeName>
</protein>
<dbReference type="GO" id="GO:0000271">
    <property type="term" value="P:polysaccharide biosynthetic process"/>
    <property type="evidence" value="ECO:0007669"/>
    <property type="project" value="TreeGrafter"/>
</dbReference>
<dbReference type="PANTHER" id="PTHR21047">
    <property type="entry name" value="DTDP-6-DEOXY-D-GLUCOSE-3,5 EPIMERASE"/>
    <property type="match status" value="1"/>
</dbReference>
<comment type="catalytic activity">
    <reaction evidence="1 7">
        <text>dTDP-4-dehydro-6-deoxy-alpha-D-glucose = dTDP-4-dehydro-beta-L-rhamnose</text>
        <dbReference type="Rhea" id="RHEA:16969"/>
        <dbReference type="ChEBI" id="CHEBI:57649"/>
        <dbReference type="ChEBI" id="CHEBI:62830"/>
        <dbReference type="EC" id="5.1.3.13"/>
    </reaction>
</comment>
<dbReference type="InterPro" id="IPR014710">
    <property type="entry name" value="RmlC-like_jellyroll"/>
</dbReference>
<dbReference type="InterPro" id="IPR000888">
    <property type="entry name" value="RmlC-like"/>
</dbReference>
<comment type="subunit">
    <text evidence="7">Homodimer.</text>
</comment>
<dbReference type="CDD" id="cd00438">
    <property type="entry name" value="cupin_RmlC"/>
    <property type="match status" value="1"/>
</dbReference>
<accession>B6YRA1</accession>
<dbReference type="InterPro" id="IPR011051">
    <property type="entry name" value="RmlC_Cupin_sf"/>
</dbReference>
<evidence type="ECO:0000256" key="2">
    <source>
        <dbReference type="ARBA" id="ARBA00001997"/>
    </source>
</evidence>
<reference evidence="9" key="1">
    <citation type="journal article" date="2008" name="Science">
        <title>Genome of an endosymbiont coupling N2 fixation to cellulolysis within RT protist cells in termite gut.</title>
        <authorList>
            <person name="Hongoh Y."/>
            <person name="Sharma V.K."/>
            <person name="Prakash T."/>
            <person name="Noda S."/>
            <person name="Toh H."/>
            <person name="Taylor T.D."/>
            <person name="Kudo T."/>
            <person name="Sakaki Y."/>
            <person name="Toyoda A."/>
            <person name="Hattori M."/>
            <person name="Ohkuma M."/>
        </authorList>
    </citation>
    <scope>NUCLEOTIDE SEQUENCE [LARGE SCALE GENOMIC DNA]</scope>
</reference>
<dbReference type="RefSeq" id="WP_012573484.1">
    <property type="nucleotide sequence ID" value="NC_011565.1"/>
</dbReference>
<dbReference type="UniPathway" id="UPA00124"/>
<organism evidence="8 9">
    <name type="scientific">Azobacteroides pseudotrichonymphae genomovar. CFP2</name>
    <dbReference type="NCBI Taxonomy" id="511995"/>
    <lineage>
        <taxon>Bacteria</taxon>
        <taxon>Pseudomonadati</taxon>
        <taxon>Bacteroidota</taxon>
        <taxon>Bacteroidia</taxon>
        <taxon>Bacteroidales</taxon>
        <taxon>Candidatus Azobacteroides</taxon>
    </lineage>
</organism>
<dbReference type="EMBL" id="AP010656">
    <property type="protein sequence ID" value="BAG83723.1"/>
    <property type="molecule type" value="Genomic_DNA"/>
</dbReference>
<dbReference type="GO" id="GO:0005829">
    <property type="term" value="C:cytosol"/>
    <property type="evidence" value="ECO:0007669"/>
    <property type="project" value="TreeGrafter"/>
</dbReference>
<evidence type="ECO:0000256" key="5">
    <source>
        <dbReference type="PIRSR" id="PIRSR600888-1"/>
    </source>
</evidence>
<evidence type="ECO:0000313" key="9">
    <source>
        <dbReference type="Proteomes" id="UP000000723"/>
    </source>
</evidence>
<sequence>MDFIQKHIWGLWLIRPKLIFDERGYFMETYMKEEFERRVGTIDFVQESQSCSVCGVLRGMHYQQGEAAQAKLINVLEGTIQDVVVDLRKDSNSFGKYETVELSAENKLQFFIPRGFAHGFLVLSEWATINYKVDNVYCPDAERILYAGDKDVNILWDKRCELWKQSEKDRLGSSLREIEVQL</sequence>
<dbReference type="OrthoDB" id="9800680at2"/>
<dbReference type="Pfam" id="PF00908">
    <property type="entry name" value="dTDP_sugar_isom"/>
    <property type="match status" value="1"/>
</dbReference>
<dbReference type="KEGG" id="aps:CFPG_460"/>
<dbReference type="AlphaFoldDB" id="B6YRA1"/>
<comment type="similarity">
    <text evidence="7">Belongs to the dTDP-4-dehydrorhamnose 3,5-epimerase family.</text>
</comment>
<proteinExistence type="inferred from homology"/>
<dbReference type="PANTHER" id="PTHR21047:SF2">
    <property type="entry name" value="THYMIDINE DIPHOSPHO-4-KETO-RHAMNOSE 3,5-EPIMERASE"/>
    <property type="match status" value="1"/>
</dbReference>
<dbReference type="HOGENOM" id="CLU_090940_1_1_10"/>
<dbReference type="Proteomes" id="UP000000723">
    <property type="component" value="Chromosome"/>
</dbReference>
<feature type="active site" description="Proton acceptor" evidence="5">
    <location>
        <position position="61"/>
    </location>
</feature>
<keyword evidence="7" id="KW-0413">Isomerase</keyword>
<feature type="site" description="Participates in a stacking interaction with the thymidine ring of dTDP-4-oxo-6-deoxyglucose" evidence="6">
    <location>
        <position position="137"/>
    </location>
</feature>
<evidence type="ECO:0000313" key="8">
    <source>
        <dbReference type="EMBL" id="BAG83723.1"/>
    </source>
</evidence>
<dbReference type="eggNOG" id="COG1898">
    <property type="taxonomic scope" value="Bacteria"/>
</dbReference>
<evidence type="ECO:0000256" key="6">
    <source>
        <dbReference type="PIRSR" id="PIRSR600888-3"/>
    </source>
</evidence>
<dbReference type="GO" id="GO:0008830">
    <property type="term" value="F:dTDP-4-dehydrorhamnose 3,5-epimerase activity"/>
    <property type="evidence" value="ECO:0007669"/>
    <property type="project" value="UniProtKB-UniRule"/>
</dbReference>
<evidence type="ECO:0000256" key="4">
    <source>
        <dbReference type="ARBA" id="ARBA00019595"/>
    </source>
</evidence>
<gene>
    <name evidence="8" type="ordered locus">CFPG_460</name>
</gene>